<dbReference type="EMBL" id="JACVDC010000015">
    <property type="protein sequence ID" value="MBC9795799.1"/>
    <property type="molecule type" value="Genomic_DNA"/>
</dbReference>
<reference evidence="1 2" key="1">
    <citation type="submission" date="2020-09" db="EMBL/GenBank/DDBJ databases">
        <title>Sinomicrobium weinanense sp. nov., a halophilic bacteria isolated from saline-alkali soil.</title>
        <authorList>
            <person name="Wu P."/>
            <person name="Ren H."/>
            <person name="Mei Y."/>
            <person name="Liang Y."/>
            <person name="Chen Z."/>
        </authorList>
    </citation>
    <scope>NUCLEOTIDE SEQUENCE [LARGE SCALE GENOMIC DNA]</scope>
    <source>
        <strain evidence="1 2">FJxs</strain>
    </source>
</reference>
<protein>
    <submittedName>
        <fullName evidence="1">WG repeat-containing protein</fullName>
    </submittedName>
</protein>
<dbReference type="InterPro" id="IPR032774">
    <property type="entry name" value="WG_beta_rep"/>
</dbReference>
<dbReference type="PANTHER" id="PTHR37841">
    <property type="entry name" value="GLR2918 PROTEIN"/>
    <property type="match status" value="1"/>
</dbReference>
<gene>
    <name evidence="1" type="ORF">IBL28_07470</name>
</gene>
<sequence>MKKIIFWTLLLSGISLSAQHISGISRIGKLSDGLIAVEKNGEWGFINPGGDLVIDFRQDIAVRENPPAFSEGLCLIKETKEGITYYGYMDKTGKTVISPAFLNATSFSNGLAFAIVRSKTVRGKNEYLDMDIIANEFDEVMINPKGEIVRYLRQLKGILLSEKRYRQPRIEAELLSPQLVGTRDKNGMWNIYKF</sequence>
<evidence type="ECO:0000313" key="2">
    <source>
        <dbReference type="Proteomes" id="UP000653730"/>
    </source>
</evidence>
<dbReference type="Pfam" id="PF14903">
    <property type="entry name" value="WG_beta_rep"/>
    <property type="match status" value="1"/>
</dbReference>
<proteinExistence type="predicted"/>
<organism evidence="1 2">
    <name type="scientific">Sinomicrobium weinanense</name>
    <dbReference type="NCBI Taxonomy" id="2842200"/>
    <lineage>
        <taxon>Bacteria</taxon>
        <taxon>Pseudomonadati</taxon>
        <taxon>Bacteroidota</taxon>
        <taxon>Flavobacteriia</taxon>
        <taxon>Flavobacteriales</taxon>
        <taxon>Flavobacteriaceae</taxon>
        <taxon>Sinomicrobium</taxon>
    </lineage>
</organism>
<dbReference type="AlphaFoldDB" id="A0A926JR23"/>
<dbReference type="Proteomes" id="UP000653730">
    <property type="component" value="Unassembled WGS sequence"/>
</dbReference>
<accession>A0A926JR23</accession>
<evidence type="ECO:0000313" key="1">
    <source>
        <dbReference type="EMBL" id="MBC9795799.1"/>
    </source>
</evidence>
<keyword evidence="2" id="KW-1185">Reference proteome</keyword>
<dbReference type="PANTHER" id="PTHR37841:SF1">
    <property type="entry name" value="DUF3298 DOMAIN-CONTAINING PROTEIN"/>
    <property type="match status" value="1"/>
</dbReference>
<comment type="caution">
    <text evidence="1">The sequence shown here is derived from an EMBL/GenBank/DDBJ whole genome shotgun (WGS) entry which is preliminary data.</text>
</comment>
<dbReference type="RefSeq" id="WP_187964947.1">
    <property type="nucleotide sequence ID" value="NZ_JACVDC010000015.1"/>
</dbReference>
<name>A0A926JR23_9FLAO</name>